<keyword evidence="2" id="KW-0805">Transcription regulation</keyword>
<name>A0A6N7VZ63_9FIRM</name>
<evidence type="ECO:0000256" key="3">
    <source>
        <dbReference type="ARBA" id="ARBA00023125"/>
    </source>
</evidence>
<evidence type="ECO:0000256" key="1">
    <source>
        <dbReference type="ARBA" id="ARBA00022491"/>
    </source>
</evidence>
<evidence type="ECO:0000256" key="5">
    <source>
        <dbReference type="SAM" id="Coils"/>
    </source>
</evidence>
<dbReference type="SUPFAM" id="SSF55136">
    <property type="entry name" value="Probable bacterial effector-binding domain"/>
    <property type="match status" value="1"/>
</dbReference>
<keyword evidence="5" id="KW-0175">Coiled coil</keyword>
<dbReference type="GO" id="GO:0003700">
    <property type="term" value="F:DNA-binding transcription factor activity"/>
    <property type="evidence" value="ECO:0007669"/>
    <property type="project" value="InterPro"/>
</dbReference>
<reference evidence="7 8" key="1">
    <citation type="submission" date="2019-08" db="EMBL/GenBank/DDBJ databases">
        <title>In-depth cultivation of the pig gut microbiome towards novel bacterial diversity and tailored functional studies.</title>
        <authorList>
            <person name="Wylensek D."/>
            <person name="Hitch T.C.A."/>
            <person name="Clavel T."/>
        </authorList>
    </citation>
    <scope>NUCLEOTIDE SEQUENCE [LARGE SCALE GENOMIC DNA]</scope>
    <source>
        <strain evidence="7 8">WCA-389-WT-23B</strain>
    </source>
</reference>
<comment type="caution">
    <text evidence="7">The sequence shown here is derived from an EMBL/GenBank/DDBJ whole genome shotgun (WGS) entry which is preliminary data.</text>
</comment>
<evidence type="ECO:0000256" key="2">
    <source>
        <dbReference type="ARBA" id="ARBA00023015"/>
    </source>
</evidence>
<feature type="coiled-coil region" evidence="5">
    <location>
        <begin position="81"/>
        <end position="108"/>
    </location>
</feature>
<feature type="domain" description="HTH merR-type" evidence="6">
    <location>
        <begin position="4"/>
        <end position="74"/>
    </location>
</feature>
<evidence type="ECO:0000313" key="8">
    <source>
        <dbReference type="Proteomes" id="UP000436047"/>
    </source>
</evidence>
<protein>
    <submittedName>
        <fullName evidence="7">MerR family transcriptional regulator</fullName>
    </submittedName>
</protein>
<dbReference type="GeneID" id="86052291"/>
<dbReference type="Gene3D" id="3.20.80.10">
    <property type="entry name" value="Regulatory factor, effector binding domain"/>
    <property type="match status" value="1"/>
</dbReference>
<dbReference type="SMART" id="SM00422">
    <property type="entry name" value="HTH_MERR"/>
    <property type="match status" value="1"/>
</dbReference>
<dbReference type="InterPro" id="IPR011256">
    <property type="entry name" value="Reg_factor_effector_dom_sf"/>
</dbReference>
<dbReference type="InterPro" id="IPR009061">
    <property type="entry name" value="DNA-bd_dom_put_sf"/>
</dbReference>
<evidence type="ECO:0000256" key="4">
    <source>
        <dbReference type="ARBA" id="ARBA00023163"/>
    </source>
</evidence>
<evidence type="ECO:0000259" key="6">
    <source>
        <dbReference type="PROSITE" id="PS50937"/>
    </source>
</evidence>
<dbReference type="Pfam" id="PF06445">
    <property type="entry name" value="GyrI-like"/>
    <property type="match status" value="1"/>
</dbReference>
<dbReference type="PROSITE" id="PS50937">
    <property type="entry name" value="HTH_MERR_2"/>
    <property type="match status" value="1"/>
</dbReference>
<dbReference type="EMBL" id="VUMI01000005">
    <property type="protein sequence ID" value="MSS87572.1"/>
    <property type="molecule type" value="Genomic_DNA"/>
</dbReference>
<accession>A0A6N7VZ63</accession>
<dbReference type="RefSeq" id="WP_276891972.1">
    <property type="nucleotide sequence ID" value="NZ_JAXDZL010000160.1"/>
</dbReference>
<dbReference type="PANTHER" id="PTHR30204">
    <property type="entry name" value="REDOX-CYCLING DRUG-SENSING TRANSCRIPTIONAL ACTIVATOR SOXR"/>
    <property type="match status" value="1"/>
</dbReference>
<dbReference type="Proteomes" id="UP000436047">
    <property type="component" value="Unassembled WGS sequence"/>
</dbReference>
<keyword evidence="4" id="KW-0804">Transcription</keyword>
<evidence type="ECO:0000313" key="7">
    <source>
        <dbReference type="EMBL" id="MSS87572.1"/>
    </source>
</evidence>
<dbReference type="GO" id="GO:0003677">
    <property type="term" value="F:DNA binding"/>
    <property type="evidence" value="ECO:0007669"/>
    <property type="project" value="UniProtKB-KW"/>
</dbReference>
<gene>
    <name evidence="7" type="ORF">FYJ45_04240</name>
</gene>
<sequence length="284" mass="33079">MKNLFTIGEMGGLFRTNIRTLRYYDDIGLLKPEVVDPKTGYRYYSARQFERMNTIKYLRNLNMPLDKIKAFFENRDTLVMEQILEEQLQETRAQLARLQAIERKLTTRLEQLDYAMHAQLDQIHARHLPARPAAVLKKEIRQGENLEYPIRELERTSQLPPAMFLGKVGVSIRRENLLAGQFDRFSAIFVLIEEEDNYKGETAWLPEGDFLTIWYAGTHQDSAIYYKKLLAHMDTLGLECCGDSVEITWIDSGFMDDTEKYVTELQLPVRAKAPPIFNPSFQKT</sequence>
<proteinExistence type="predicted"/>
<dbReference type="Pfam" id="PF13411">
    <property type="entry name" value="MerR_1"/>
    <property type="match status" value="1"/>
</dbReference>
<keyword evidence="1" id="KW-0678">Repressor</keyword>
<organism evidence="7 8">
    <name type="scientific">Eisenbergiella porci</name>
    <dbReference type="NCBI Taxonomy" id="2652274"/>
    <lineage>
        <taxon>Bacteria</taxon>
        <taxon>Bacillati</taxon>
        <taxon>Bacillota</taxon>
        <taxon>Clostridia</taxon>
        <taxon>Lachnospirales</taxon>
        <taxon>Lachnospiraceae</taxon>
        <taxon>Eisenbergiella</taxon>
    </lineage>
</organism>
<dbReference type="InterPro" id="IPR029442">
    <property type="entry name" value="GyrI-like"/>
</dbReference>
<dbReference type="PANTHER" id="PTHR30204:SF69">
    <property type="entry name" value="MERR-FAMILY TRANSCRIPTIONAL REGULATOR"/>
    <property type="match status" value="1"/>
</dbReference>
<keyword evidence="8" id="KW-1185">Reference proteome</keyword>
<keyword evidence="3" id="KW-0238">DNA-binding</keyword>
<dbReference type="InterPro" id="IPR047057">
    <property type="entry name" value="MerR_fam"/>
</dbReference>
<dbReference type="InterPro" id="IPR000551">
    <property type="entry name" value="MerR-type_HTH_dom"/>
</dbReference>
<dbReference type="Gene3D" id="1.10.1660.10">
    <property type="match status" value="1"/>
</dbReference>
<dbReference type="SUPFAM" id="SSF46955">
    <property type="entry name" value="Putative DNA-binding domain"/>
    <property type="match status" value="1"/>
</dbReference>
<dbReference type="CDD" id="cd01107">
    <property type="entry name" value="HTH_BmrR"/>
    <property type="match status" value="1"/>
</dbReference>
<dbReference type="AlphaFoldDB" id="A0A6N7VZ63"/>